<organism evidence="3 4">
    <name type="scientific">Aspergillus sergii</name>
    <dbReference type="NCBI Taxonomy" id="1034303"/>
    <lineage>
        <taxon>Eukaryota</taxon>
        <taxon>Fungi</taxon>
        <taxon>Dikarya</taxon>
        <taxon>Ascomycota</taxon>
        <taxon>Pezizomycotina</taxon>
        <taxon>Eurotiomycetes</taxon>
        <taxon>Eurotiomycetidae</taxon>
        <taxon>Eurotiales</taxon>
        <taxon>Aspergillaceae</taxon>
        <taxon>Aspergillus</taxon>
        <taxon>Aspergillus subgen. Circumdati</taxon>
    </lineage>
</organism>
<sequence length="115" mass="12567">MSREPNDSAGIQASSAKVEAEAENKTQDHGEEMNQDVAESTTIRHPSVVSLTSLDNLDIMFVNSTLCFLNVAGRGVMAVMFYFMPDAKSGKCFRVVEEDFNVGDIVTAKSTKLPF</sequence>
<reference evidence="4" key="1">
    <citation type="submission" date="2019-04" db="EMBL/GenBank/DDBJ databases">
        <title>Friends and foes A comparative genomics studyof 23 Aspergillus species from section Flavi.</title>
        <authorList>
            <consortium name="DOE Joint Genome Institute"/>
            <person name="Kjaerbolling I."/>
            <person name="Vesth T."/>
            <person name="Frisvad J.C."/>
            <person name="Nybo J.L."/>
            <person name="Theobald S."/>
            <person name="Kildgaard S."/>
            <person name="Isbrandt T."/>
            <person name="Kuo A."/>
            <person name="Sato A."/>
            <person name="Lyhne E.K."/>
            <person name="Kogle M.E."/>
            <person name="Wiebenga A."/>
            <person name="Kun R.S."/>
            <person name="Lubbers R.J."/>
            <person name="Makela M.R."/>
            <person name="Barry K."/>
            <person name="Chovatia M."/>
            <person name="Clum A."/>
            <person name="Daum C."/>
            <person name="Haridas S."/>
            <person name="He G."/>
            <person name="LaButti K."/>
            <person name="Lipzen A."/>
            <person name="Mondo S."/>
            <person name="Riley R."/>
            <person name="Salamov A."/>
            <person name="Simmons B.A."/>
            <person name="Magnuson J.K."/>
            <person name="Henrissat B."/>
            <person name="Mortensen U.H."/>
            <person name="Larsen T.O."/>
            <person name="Devries R.P."/>
            <person name="Grigoriev I.V."/>
            <person name="Machida M."/>
            <person name="Baker S.E."/>
            <person name="Andersen M.R."/>
        </authorList>
    </citation>
    <scope>NUCLEOTIDE SEQUENCE [LARGE SCALE GENOMIC DNA]</scope>
    <source>
        <strain evidence="4">CBS 130017</strain>
    </source>
</reference>
<accession>A0A5N6WSH4</accession>
<evidence type="ECO:0000313" key="3">
    <source>
        <dbReference type="EMBL" id="KAE8323857.1"/>
    </source>
</evidence>
<keyword evidence="2" id="KW-1133">Transmembrane helix</keyword>
<evidence type="ECO:0000256" key="2">
    <source>
        <dbReference type="SAM" id="Phobius"/>
    </source>
</evidence>
<keyword evidence="4" id="KW-1185">Reference proteome</keyword>
<feature type="region of interest" description="Disordered" evidence="1">
    <location>
        <begin position="1"/>
        <end position="42"/>
    </location>
</feature>
<dbReference type="AlphaFoldDB" id="A0A5N6WSH4"/>
<gene>
    <name evidence="3" type="ORF">BDV39DRAFT_208374</name>
</gene>
<dbReference type="EMBL" id="ML741824">
    <property type="protein sequence ID" value="KAE8323857.1"/>
    <property type="molecule type" value="Genomic_DNA"/>
</dbReference>
<dbReference type="Proteomes" id="UP000325945">
    <property type="component" value="Unassembled WGS sequence"/>
</dbReference>
<keyword evidence="2" id="KW-0472">Membrane</keyword>
<feature type="transmembrane region" description="Helical" evidence="2">
    <location>
        <begin position="59"/>
        <end position="84"/>
    </location>
</feature>
<evidence type="ECO:0000256" key="1">
    <source>
        <dbReference type="SAM" id="MobiDB-lite"/>
    </source>
</evidence>
<feature type="compositionally biased region" description="Basic and acidic residues" evidence="1">
    <location>
        <begin position="18"/>
        <end position="32"/>
    </location>
</feature>
<protein>
    <submittedName>
        <fullName evidence="3">Uncharacterized protein</fullName>
    </submittedName>
</protein>
<evidence type="ECO:0000313" key="4">
    <source>
        <dbReference type="Proteomes" id="UP000325945"/>
    </source>
</evidence>
<name>A0A5N6WSH4_9EURO</name>
<proteinExistence type="predicted"/>
<keyword evidence="2" id="KW-0812">Transmembrane</keyword>